<reference evidence="5" key="1">
    <citation type="submission" date="2021-01" db="EMBL/GenBank/DDBJ databases">
        <title>Whole genome shotgun sequence of Actinocatenispora rupis NBRC 107355.</title>
        <authorList>
            <person name="Komaki H."/>
            <person name="Tamura T."/>
        </authorList>
    </citation>
    <scope>NUCLEOTIDE SEQUENCE</scope>
    <source>
        <strain evidence="5">NBRC 107355</strain>
    </source>
</reference>
<dbReference type="InterPro" id="IPR036188">
    <property type="entry name" value="FAD/NAD-bd_sf"/>
</dbReference>
<evidence type="ECO:0000259" key="4">
    <source>
        <dbReference type="Pfam" id="PF07992"/>
    </source>
</evidence>
<dbReference type="Proteomes" id="UP000612808">
    <property type="component" value="Unassembled WGS sequence"/>
</dbReference>
<dbReference type="GO" id="GO:0004791">
    <property type="term" value="F:thioredoxin-disulfide reductase (NADPH) activity"/>
    <property type="evidence" value="ECO:0007669"/>
    <property type="project" value="UniProtKB-EC"/>
</dbReference>
<dbReference type="Pfam" id="PF07992">
    <property type="entry name" value="Pyr_redox_2"/>
    <property type="match status" value="1"/>
</dbReference>
<dbReference type="PRINTS" id="PR00469">
    <property type="entry name" value="PNDRDTASEII"/>
</dbReference>
<evidence type="ECO:0000256" key="3">
    <source>
        <dbReference type="ARBA" id="ARBA00048132"/>
    </source>
</evidence>
<keyword evidence="6" id="KW-1185">Reference proteome</keyword>
<dbReference type="AlphaFoldDB" id="A0A8J3J870"/>
<gene>
    <name evidence="5" type="ORF">Aru02nite_20620</name>
</gene>
<evidence type="ECO:0000256" key="1">
    <source>
        <dbReference type="ARBA" id="ARBA00022630"/>
    </source>
</evidence>
<dbReference type="InterPro" id="IPR050097">
    <property type="entry name" value="Ferredoxin-NADP_redctase_2"/>
</dbReference>
<evidence type="ECO:0000313" key="5">
    <source>
        <dbReference type="EMBL" id="GID11173.1"/>
    </source>
</evidence>
<keyword evidence="2" id="KW-0560">Oxidoreductase</keyword>
<dbReference type="SUPFAM" id="SSF51905">
    <property type="entry name" value="FAD/NAD(P)-binding domain"/>
    <property type="match status" value="1"/>
</dbReference>
<sequence length="322" mass="33286">MDHDVLVVGGGAAGLSAALVLTRARRRVLVVDAGNPRNAPAAHLHGYLSRDGAAPAELLSAGRAEVAGYGGEIRTGTVTAVTRTGDGFHAVLAGGSAVTARRLVLAGGVRDELPDIPGLAERWGRDVLHCPYCHGYEVADRPIGVLGGPMTTHRAQLLRQWSADVVLFPHTAEVSAEDRAMLDAIGVRVVDGRVTGVTVEDDHLTAVRLADGTEHPRAALFAGSRMQVDRTLPDALGLALREGPTGTWIDTDETGRASVPGVWAVGNAADPPGQLITAAAAGARAGAMVNADLIEQDAATAVRARQSTSDDRTRTSAAVLPA</sequence>
<dbReference type="PRINTS" id="PR00368">
    <property type="entry name" value="FADPNR"/>
</dbReference>
<name>A0A8J3J870_9ACTN</name>
<evidence type="ECO:0000256" key="2">
    <source>
        <dbReference type="ARBA" id="ARBA00023002"/>
    </source>
</evidence>
<dbReference type="PANTHER" id="PTHR48105">
    <property type="entry name" value="THIOREDOXIN REDUCTASE 1-RELATED-RELATED"/>
    <property type="match status" value="1"/>
</dbReference>
<dbReference type="RefSeq" id="WP_203657058.1">
    <property type="nucleotide sequence ID" value="NZ_BAAAZM010000032.1"/>
</dbReference>
<dbReference type="EMBL" id="BOMB01000011">
    <property type="protein sequence ID" value="GID11173.1"/>
    <property type="molecule type" value="Genomic_DNA"/>
</dbReference>
<feature type="domain" description="FAD/NAD(P)-binding" evidence="4">
    <location>
        <begin position="3"/>
        <end position="281"/>
    </location>
</feature>
<accession>A0A8J3J870</accession>
<proteinExistence type="predicted"/>
<dbReference type="Gene3D" id="3.50.50.60">
    <property type="entry name" value="FAD/NAD(P)-binding domain"/>
    <property type="match status" value="2"/>
</dbReference>
<dbReference type="InterPro" id="IPR023753">
    <property type="entry name" value="FAD/NAD-binding_dom"/>
</dbReference>
<comment type="catalytic activity">
    <reaction evidence="3">
        <text>[thioredoxin]-dithiol + NADP(+) = [thioredoxin]-disulfide + NADPH + H(+)</text>
        <dbReference type="Rhea" id="RHEA:20345"/>
        <dbReference type="Rhea" id="RHEA-COMP:10698"/>
        <dbReference type="Rhea" id="RHEA-COMP:10700"/>
        <dbReference type="ChEBI" id="CHEBI:15378"/>
        <dbReference type="ChEBI" id="CHEBI:29950"/>
        <dbReference type="ChEBI" id="CHEBI:50058"/>
        <dbReference type="ChEBI" id="CHEBI:57783"/>
        <dbReference type="ChEBI" id="CHEBI:58349"/>
        <dbReference type="EC" id="1.8.1.9"/>
    </reaction>
</comment>
<evidence type="ECO:0000313" key="6">
    <source>
        <dbReference type="Proteomes" id="UP000612808"/>
    </source>
</evidence>
<protein>
    <submittedName>
        <fullName evidence="5">Thioredoxin reductase</fullName>
    </submittedName>
</protein>
<comment type="caution">
    <text evidence="5">The sequence shown here is derived from an EMBL/GenBank/DDBJ whole genome shotgun (WGS) entry which is preliminary data.</text>
</comment>
<organism evidence="5 6">
    <name type="scientific">Actinocatenispora rupis</name>
    <dbReference type="NCBI Taxonomy" id="519421"/>
    <lineage>
        <taxon>Bacteria</taxon>
        <taxon>Bacillati</taxon>
        <taxon>Actinomycetota</taxon>
        <taxon>Actinomycetes</taxon>
        <taxon>Micromonosporales</taxon>
        <taxon>Micromonosporaceae</taxon>
        <taxon>Actinocatenispora</taxon>
    </lineage>
</organism>
<keyword evidence="1" id="KW-0285">Flavoprotein</keyword>